<keyword evidence="3" id="KW-1185">Reference proteome</keyword>
<name>A0CP07_PARTE</name>
<keyword evidence="1" id="KW-0812">Transmembrane</keyword>
<accession>A0CP07</accession>
<dbReference type="KEGG" id="ptm:GSPATT00038793001"/>
<dbReference type="RefSeq" id="XP_001439921.1">
    <property type="nucleotide sequence ID" value="XM_001439884.1"/>
</dbReference>
<organism evidence="2 3">
    <name type="scientific">Paramecium tetraurelia</name>
    <dbReference type="NCBI Taxonomy" id="5888"/>
    <lineage>
        <taxon>Eukaryota</taxon>
        <taxon>Sar</taxon>
        <taxon>Alveolata</taxon>
        <taxon>Ciliophora</taxon>
        <taxon>Intramacronucleata</taxon>
        <taxon>Oligohymenophorea</taxon>
        <taxon>Peniculida</taxon>
        <taxon>Parameciidae</taxon>
        <taxon>Paramecium</taxon>
    </lineage>
</organism>
<evidence type="ECO:0000313" key="3">
    <source>
        <dbReference type="Proteomes" id="UP000000600"/>
    </source>
</evidence>
<dbReference type="InParanoid" id="A0CP07"/>
<feature type="transmembrane region" description="Helical" evidence="1">
    <location>
        <begin position="12"/>
        <end position="32"/>
    </location>
</feature>
<dbReference type="Proteomes" id="UP000000600">
    <property type="component" value="Unassembled WGS sequence"/>
</dbReference>
<keyword evidence="1" id="KW-0472">Membrane</keyword>
<protein>
    <submittedName>
        <fullName evidence="2">Uncharacterized protein</fullName>
    </submittedName>
</protein>
<evidence type="ECO:0000256" key="1">
    <source>
        <dbReference type="SAM" id="Phobius"/>
    </source>
</evidence>
<sequence>MSNSTHSQWKLPLMHFIAQLVLLWVKRIFYFSQFSIYQQISKSAWKNKFKFFKQRMNVLKQSHMLYQQTQWTLISFHISQCIFYFQLMI</sequence>
<gene>
    <name evidence="2" type="ORF">GSPATT00038793001</name>
</gene>
<dbReference type="EMBL" id="CT868127">
    <property type="protein sequence ID" value="CAK72524.1"/>
    <property type="molecule type" value="Genomic_DNA"/>
</dbReference>
<dbReference type="HOGENOM" id="CLU_2459551_0_0_1"/>
<dbReference type="GeneID" id="5025704"/>
<proteinExistence type="predicted"/>
<reference evidence="2 3" key="1">
    <citation type="journal article" date="2006" name="Nature">
        <title>Global trends of whole-genome duplications revealed by the ciliate Paramecium tetraurelia.</title>
        <authorList>
            <consortium name="Genoscope"/>
            <person name="Aury J.-M."/>
            <person name="Jaillon O."/>
            <person name="Duret L."/>
            <person name="Noel B."/>
            <person name="Jubin C."/>
            <person name="Porcel B.M."/>
            <person name="Segurens B."/>
            <person name="Daubin V."/>
            <person name="Anthouard V."/>
            <person name="Aiach N."/>
            <person name="Arnaiz O."/>
            <person name="Billaut A."/>
            <person name="Beisson J."/>
            <person name="Blanc I."/>
            <person name="Bouhouche K."/>
            <person name="Camara F."/>
            <person name="Duharcourt S."/>
            <person name="Guigo R."/>
            <person name="Gogendeau D."/>
            <person name="Katinka M."/>
            <person name="Keller A.-M."/>
            <person name="Kissmehl R."/>
            <person name="Klotz C."/>
            <person name="Koll F."/>
            <person name="Le Moue A."/>
            <person name="Lepere C."/>
            <person name="Malinsky S."/>
            <person name="Nowacki M."/>
            <person name="Nowak J.K."/>
            <person name="Plattner H."/>
            <person name="Poulain J."/>
            <person name="Ruiz F."/>
            <person name="Serrano V."/>
            <person name="Zagulski M."/>
            <person name="Dessen P."/>
            <person name="Betermier M."/>
            <person name="Weissenbach J."/>
            <person name="Scarpelli C."/>
            <person name="Schachter V."/>
            <person name="Sperling L."/>
            <person name="Meyer E."/>
            <person name="Cohen J."/>
            <person name="Wincker P."/>
        </authorList>
    </citation>
    <scope>NUCLEOTIDE SEQUENCE [LARGE SCALE GENOMIC DNA]</scope>
    <source>
        <strain evidence="2 3">Stock d4-2</strain>
    </source>
</reference>
<dbReference type="AlphaFoldDB" id="A0CP07"/>
<evidence type="ECO:0000313" key="2">
    <source>
        <dbReference type="EMBL" id="CAK72524.1"/>
    </source>
</evidence>
<keyword evidence="1" id="KW-1133">Transmembrane helix</keyword>